<evidence type="ECO:0000313" key="1">
    <source>
        <dbReference type="EMBL" id="KNB17395.1"/>
    </source>
</evidence>
<dbReference type="VEuPathDB" id="FungiDB:FOXG_21915"/>
<sequence>MASHNETVTIEAADNSQARRYNQKVKLHNVKSNSIFIKKKQEVQT</sequence>
<reference evidence="1" key="1">
    <citation type="submission" date="2007-04" db="EMBL/GenBank/DDBJ databases">
        <authorList>
            <consortium name="The Broad Institute Genome Sequencing Platform"/>
            <person name="Birren B."/>
            <person name="Lander E."/>
            <person name="Galagan J."/>
            <person name="Nusbaum C."/>
            <person name="Devon K."/>
            <person name="Ma L.-J."/>
            <person name="Jaffe D."/>
            <person name="Butler J."/>
            <person name="Alvarez P."/>
            <person name="Gnerre S."/>
            <person name="Grabherr M."/>
            <person name="Kleber M."/>
            <person name="Mauceli E."/>
            <person name="Brockman W."/>
            <person name="MacCallum I.A."/>
            <person name="Young S."/>
            <person name="LaButti K."/>
            <person name="DeCaprio D."/>
            <person name="Crawford M."/>
            <person name="Koehrsen M."/>
            <person name="Engels R."/>
            <person name="Montgomery P."/>
            <person name="Pearson M."/>
            <person name="Howarth C."/>
            <person name="Larson L."/>
            <person name="White J."/>
            <person name="O'Leary S."/>
            <person name="Kodira C."/>
            <person name="Zeng Q."/>
            <person name="Yandava C."/>
            <person name="Alvarado L."/>
            <person name="Kistler C."/>
            <person name="Shim W.-B."/>
            <person name="Kang S."/>
            <person name="Woloshuk C."/>
        </authorList>
    </citation>
    <scope>NUCLEOTIDE SEQUENCE</scope>
    <source>
        <strain evidence="1">4287</strain>
    </source>
</reference>
<proteinExistence type="predicted"/>
<dbReference type="RefSeq" id="XP_018255440.1">
    <property type="nucleotide sequence ID" value="XM_018402294.1"/>
</dbReference>
<dbReference type="AlphaFoldDB" id="A0A0J9W3F3"/>
<evidence type="ECO:0000313" key="2">
    <source>
        <dbReference type="Proteomes" id="UP000009097"/>
    </source>
</evidence>
<dbReference type="KEGG" id="fox:FOXG_21915"/>
<dbReference type="GeneID" id="28962621"/>
<gene>
    <name evidence="1" type="ORF">FOXG_21915</name>
</gene>
<reference evidence="1" key="2">
    <citation type="journal article" date="2010" name="Nature">
        <title>Comparative genomics reveals mobile pathogenicity chromosomes in Fusarium.</title>
        <authorList>
            <person name="Ma L.J."/>
            <person name="van der Does H.C."/>
            <person name="Borkovich K.A."/>
            <person name="Coleman J.J."/>
            <person name="Daboussi M.J."/>
            <person name="Di Pietro A."/>
            <person name="Dufresne M."/>
            <person name="Freitag M."/>
            <person name="Grabherr M."/>
            <person name="Henrissat B."/>
            <person name="Houterman P.M."/>
            <person name="Kang S."/>
            <person name="Shim W.B."/>
            <person name="Woloshuk C."/>
            <person name="Xie X."/>
            <person name="Xu J.R."/>
            <person name="Antoniw J."/>
            <person name="Baker S.E."/>
            <person name="Bluhm B.H."/>
            <person name="Breakspear A."/>
            <person name="Brown D.W."/>
            <person name="Butchko R.A."/>
            <person name="Chapman S."/>
            <person name="Coulson R."/>
            <person name="Coutinho P.M."/>
            <person name="Danchin E.G."/>
            <person name="Diener A."/>
            <person name="Gale L.R."/>
            <person name="Gardiner D.M."/>
            <person name="Goff S."/>
            <person name="Hammond-Kosack K.E."/>
            <person name="Hilburn K."/>
            <person name="Hua-Van A."/>
            <person name="Jonkers W."/>
            <person name="Kazan K."/>
            <person name="Kodira C.D."/>
            <person name="Koehrsen M."/>
            <person name="Kumar L."/>
            <person name="Lee Y.H."/>
            <person name="Li L."/>
            <person name="Manners J.M."/>
            <person name="Miranda-Saavedra D."/>
            <person name="Mukherjee M."/>
            <person name="Park G."/>
            <person name="Park J."/>
            <person name="Park S.Y."/>
            <person name="Proctor R.H."/>
            <person name="Regev A."/>
            <person name="Ruiz-Roldan M.C."/>
            <person name="Sain D."/>
            <person name="Sakthikumar S."/>
            <person name="Sykes S."/>
            <person name="Schwartz D.C."/>
            <person name="Turgeon B.G."/>
            <person name="Wapinski I."/>
            <person name="Yoder O."/>
            <person name="Young S."/>
            <person name="Zeng Q."/>
            <person name="Zhou S."/>
            <person name="Galagan J."/>
            <person name="Cuomo C.A."/>
            <person name="Kistler H.C."/>
            <person name="Rep M."/>
        </authorList>
    </citation>
    <scope>NUCLEOTIDE SEQUENCE [LARGE SCALE GENOMIC DNA]</scope>
    <source>
        <strain evidence="1">4287</strain>
    </source>
</reference>
<name>A0A0J9W3F3_FUSO4</name>
<accession>A0A0J9W3F3</accession>
<organism evidence="1 2">
    <name type="scientific">Fusarium oxysporum f. sp. lycopersici (strain 4287 / CBS 123668 / FGSC 9935 / NRRL 34936)</name>
    <name type="common">Fusarium vascular wilt of tomato</name>
    <dbReference type="NCBI Taxonomy" id="426428"/>
    <lineage>
        <taxon>Eukaryota</taxon>
        <taxon>Fungi</taxon>
        <taxon>Dikarya</taxon>
        <taxon>Ascomycota</taxon>
        <taxon>Pezizomycotina</taxon>
        <taxon>Sordariomycetes</taxon>
        <taxon>Hypocreomycetidae</taxon>
        <taxon>Hypocreales</taxon>
        <taxon>Nectriaceae</taxon>
        <taxon>Fusarium</taxon>
        <taxon>Fusarium oxysporum species complex</taxon>
    </lineage>
</organism>
<dbReference type="Proteomes" id="UP000009097">
    <property type="component" value="Unassembled WGS sequence"/>
</dbReference>
<dbReference type="EMBL" id="DS231721">
    <property type="protein sequence ID" value="KNB17395.1"/>
    <property type="molecule type" value="Genomic_DNA"/>
</dbReference>
<protein>
    <submittedName>
        <fullName evidence="1">Uncharacterized protein</fullName>
    </submittedName>
</protein>